<keyword evidence="6 7" id="KW-0012">Acyltransferase</keyword>
<proteinExistence type="inferred from homology"/>
<dbReference type="AlphaFoldDB" id="A0AAD9NHB0"/>
<comment type="subcellular location">
    <subcellularLocation>
        <location evidence="1">Membrane</location>
        <topology evidence="1">Multi-pass membrane protein</topology>
    </subcellularLocation>
</comment>
<evidence type="ECO:0000256" key="7">
    <source>
        <dbReference type="RuleBase" id="RU079119"/>
    </source>
</evidence>
<keyword evidence="2 7" id="KW-0808">Transferase</keyword>
<feature type="transmembrane region" description="Helical" evidence="7">
    <location>
        <begin position="146"/>
        <end position="167"/>
    </location>
</feature>
<feature type="transmembrane region" description="Helical" evidence="7">
    <location>
        <begin position="9"/>
        <end position="29"/>
    </location>
</feature>
<sequence length="266" mass="30103">MVVFRGDPCGIICLVITYGAVLYADYVVVRHLVIPSLSDTLWGALHVFVFNLIVFLLGIAHLQAVFSDPGIVPLPNSSLDFSDIRSGQQKANKESGWTVCVKCETYRPPRAHHCRICQRCIRRMDHHCPWINNCVGEFNQKYFIQFLFYVGVISVYSMGLVVAAWVIDPKGKTGEPHQTRVLHSVALVIESILFGLFVFAIGCDQLQAIFQDETAVEQVKRQGPFRPRKSKMSLMAEVFGPGPKFLWLCPCQFRRRSLDTPDHYAI</sequence>
<gene>
    <name evidence="9" type="ORF">NP493_1288g00002</name>
</gene>
<evidence type="ECO:0000256" key="1">
    <source>
        <dbReference type="ARBA" id="ARBA00004141"/>
    </source>
</evidence>
<keyword evidence="10" id="KW-1185">Reference proteome</keyword>
<organism evidence="9 10">
    <name type="scientific">Ridgeia piscesae</name>
    <name type="common">Tubeworm</name>
    <dbReference type="NCBI Taxonomy" id="27915"/>
    <lineage>
        <taxon>Eukaryota</taxon>
        <taxon>Metazoa</taxon>
        <taxon>Spiralia</taxon>
        <taxon>Lophotrochozoa</taxon>
        <taxon>Annelida</taxon>
        <taxon>Polychaeta</taxon>
        <taxon>Sedentaria</taxon>
        <taxon>Canalipalpata</taxon>
        <taxon>Sabellida</taxon>
        <taxon>Siboglinidae</taxon>
        <taxon>Ridgeia</taxon>
    </lineage>
</organism>
<dbReference type="PROSITE" id="PS50216">
    <property type="entry name" value="DHHC"/>
    <property type="match status" value="1"/>
</dbReference>
<dbReference type="GO" id="GO:0016020">
    <property type="term" value="C:membrane"/>
    <property type="evidence" value="ECO:0007669"/>
    <property type="project" value="UniProtKB-SubCell"/>
</dbReference>
<keyword evidence="4 7" id="KW-1133">Transmembrane helix</keyword>
<comment type="catalytic activity">
    <reaction evidence="7">
        <text>L-cysteinyl-[protein] + hexadecanoyl-CoA = S-hexadecanoyl-L-cysteinyl-[protein] + CoA</text>
        <dbReference type="Rhea" id="RHEA:36683"/>
        <dbReference type="Rhea" id="RHEA-COMP:10131"/>
        <dbReference type="Rhea" id="RHEA-COMP:11032"/>
        <dbReference type="ChEBI" id="CHEBI:29950"/>
        <dbReference type="ChEBI" id="CHEBI:57287"/>
        <dbReference type="ChEBI" id="CHEBI:57379"/>
        <dbReference type="ChEBI" id="CHEBI:74151"/>
        <dbReference type="EC" id="2.3.1.225"/>
    </reaction>
</comment>
<feature type="transmembrane region" description="Helical" evidence="7">
    <location>
        <begin position="182"/>
        <end position="201"/>
    </location>
</feature>
<comment type="domain">
    <text evidence="7">The DHHC domain is required for palmitoyltransferase activity.</text>
</comment>
<dbReference type="InterPro" id="IPR039859">
    <property type="entry name" value="PFA4/ZDH16/20/ERF2-like"/>
</dbReference>
<dbReference type="GO" id="GO:0019706">
    <property type="term" value="F:protein-cysteine S-palmitoyltransferase activity"/>
    <property type="evidence" value="ECO:0007669"/>
    <property type="project" value="UniProtKB-EC"/>
</dbReference>
<evidence type="ECO:0000256" key="4">
    <source>
        <dbReference type="ARBA" id="ARBA00022989"/>
    </source>
</evidence>
<dbReference type="Pfam" id="PF01529">
    <property type="entry name" value="DHHC"/>
    <property type="match status" value="1"/>
</dbReference>
<evidence type="ECO:0000256" key="6">
    <source>
        <dbReference type="ARBA" id="ARBA00023315"/>
    </source>
</evidence>
<dbReference type="PANTHER" id="PTHR12246">
    <property type="entry name" value="PALMITOYLTRANSFERASE ZDHHC16"/>
    <property type="match status" value="1"/>
</dbReference>
<evidence type="ECO:0000256" key="3">
    <source>
        <dbReference type="ARBA" id="ARBA00022692"/>
    </source>
</evidence>
<dbReference type="EMBL" id="JAODUO010001289">
    <property type="protein sequence ID" value="KAK2167139.1"/>
    <property type="molecule type" value="Genomic_DNA"/>
</dbReference>
<evidence type="ECO:0000313" key="10">
    <source>
        <dbReference type="Proteomes" id="UP001209878"/>
    </source>
</evidence>
<keyword evidence="3 7" id="KW-0812">Transmembrane</keyword>
<name>A0AAD9NHB0_RIDPI</name>
<evidence type="ECO:0000256" key="5">
    <source>
        <dbReference type="ARBA" id="ARBA00023136"/>
    </source>
</evidence>
<dbReference type="Proteomes" id="UP001209878">
    <property type="component" value="Unassembled WGS sequence"/>
</dbReference>
<protein>
    <recommendedName>
        <fullName evidence="7">Palmitoyltransferase</fullName>
        <ecNumber evidence="7">2.3.1.225</ecNumber>
    </recommendedName>
</protein>
<feature type="transmembrane region" description="Helical" evidence="7">
    <location>
        <begin position="41"/>
        <end position="60"/>
    </location>
</feature>
<comment type="caution">
    <text evidence="9">The sequence shown here is derived from an EMBL/GenBank/DDBJ whole genome shotgun (WGS) entry which is preliminary data.</text>
</comment>
<dbReference type="InterPro" id="IPR001594">
    <property type="entry name" value="Palmitoyltrfase_DHHC"/>
</dbReference>
<comment type="similarity">
    <text evidence="7">Belongs to the DHHC palmitoyltransferase family.</text>
</comment>
<feature type="domain" description="Palmitoyltransferase DHHC" evidence="8">
    <location>
        <begin position="96"/>
        <end position="221"/>
    </location>
</feature>
<evidence type="ECO:0000259" key="8">
    <source>
        <dbReference type="Pfam" id="PF01529"/>
    </source>
</evidence>
<keyword evidence="5 7" id="KW-0472">Membrane</keyword>
<evidence type="ECO:0000256" key="2">
    <source>
        <dbReference type="ARBA" id="ARBA00022679"/>
    </source>
</evidence>
<accession>A0AAD9NHB0</accession>
<evidence type="ECO:0000313" key="9">
    <source>
        <dbReference type="EMBL" id="KAK2167139.1"/>
    </source>
</evidence>
<reference evidence="9" key="1">
    <citation type="journal article" date="2023" name="Mol. Biol. Evol.">
        <title>Third-Generation Sequencing Reveals the Adaptive Role of the Epigenome in Three Deep-Sea Polychaetes.</title>
        <authorList>
            <person name="Perez M."/>
            <person name="Aroh O."/>
            <person name="Sun Y."/>
            <person name="Lan Y."/>
            <person name="Juniper S.K."/>
            <person name="Young C.R."/>
            <person name="Angers B."/>
            <person name="Qian P.Y."/>
        </authorList>
    </citation>
    <scope>NUCLEOTIDE SEQUENCE</scope>
    <source>
        <strain evidence="9">R07B-5</strain>
    </source>
</reference>
<dbReference type="EC" id="2.3.1.225" evidence="7"/>